<dbReference type="AlphaFoldDB" id="A0A929WYQ8"/>
<gene>
    <name evidence="1" type="ORF">HXK21_02240</name>
</gene>
<accession>A0A929WYQ8</accession>
<dbReference type="RefSeq" id="WP_298949789.1">
    <property type="nucleotide sequence ID" value="NZ_CAUSLU010000016.1"/>
</dbReference>
<dbReference type="Proteomes" id="UP000704068">
    <property type="component" value="Unassembled WGS sequence"/>
</dbReference>
<name>A0A929WYQ8_9BACT</name>
<proteinExistence type="predicted"/>
<sequence>MLKPYQAPHLRQVDLPTGLLMTSASHGEARTEKPHYEKTLEPIVRTHLGTPHQMTFTVQEADTTEES</sequence>
<protein>
    <submittedName>
        <fullName evidence="1">Uncharacterized protein</fullName>
    </submittedName>
</protein>
<evidence type="ECO:0000313" key="1">
    <source>
        <dbReference type="EMBL" id="MBF0969852.1"/>
    </source>
</evidence>
<organism evidence="1 2">
    <name type="scientific">Alloprevotella tannerae</name>
    <dbReference type="NCBI Taxonomy" id="76122"/>
    <lineage>
        <taxon>Bacteria</taxon>
        <taxon>Pseudomonadati</taxon>
        <taxon>Bacteroidota</taxon>
        <taxon>Bacteroidia</taxon>
        <taxon>Bacteroidales</taxon>
        <taxon>Prevotellaceae</taxon>
        <taxon>Alloprevotella</taxon>
    </lineage>
</organism>
<dbReference type="EMBL" id="JABZGR010000003">
    <property type="protein sequence ID" value="MBF0969852.1"/>
    <property type="molecule type" value="Genomic_DNA"/>
</dbReference>
<comment type="caution">
    <text evidence="1">The sequence shown here is derived from an EMBL/GenBank/DDBJ whole genome shotgun (WGS) entry which is preliminary data.</text>
</comment>
<reference evidence="1" key="1">
    <citation type="submission" date="2020-04" db="EMBL/GenBank/DDBJ databases">
        <title>Deep metagenomics examines the oral microbiome during advanced dental caries in children, revealing novel taxa and co-occurrences with host molecules.</title>
        <authorList>
            <person name="Baker J.L."/>
            <person name="Morton J.T."/>
            <person name="Dinis M."/>
            <person name="Alvarez R."/>
            <person name="Tran N.C."/>
            <person name="Knight R."/>
            <person name="Edlund A."/>
        </authorList>
    </citation>
    <scope>NUCLEOTIDE SEQUENCE</scope>
    <source>
        <strain evidence="1">JCVI_34_bin.1</strain>
    </source>
</reference>
<evidence type="ECO:0000313" key="2">
    <source>
        <dbReference type="Proteomes" id="UP000704068"/>
    </source>
</evidence>